<accession>A0ABP7XHN6</accession>
<proteinExistence type="predicted"/>
<keyword evidence="4" id="KW-1185">Reference proteome</keyword>
<evidence type="ECO:0000256" key="1">
    <source>
        <dbReference type="ARBA" id="ARBA00023115"/>
    </source>
</evidence>
<sequence length="253" mass="26953">MADVPHGETIVPGAGHVPEPRPETGTEAGPIEVARAESERGELVLRRRGDAVHPVWELRANGVFVMDTLETTSERALATAALALCPHPAQVLVGGLGLGFTLAEVLADPRVERCTVVEIEDALVGWMRDGTVPHGPALLAHDRVRIVVADVAVALLEAPPCSYGLVLLDVDNGPGYLVHDANAALYGRAFLERIAPVLRPGGVLAIWSAATSPELADVVRAVFGEVEELGYDVALQGREERYWLYVARVASEA</sequence>
<dbReference type="Proteomes" id="UP001501495">
    <property type="component" value="Unassembled WGS sequence"/>
</dbReference>
<dbReference type="Gene3D" id="3.40.50.150">
    <property type="entry name" value="Vaccinia Virus protein VP39"/>
    <property type="match status" value="1"/>
</dbReference>
<evidence type="ECO:0000313" key="3">
    <source>
        <dbReference type="EMBL" id="GAA4116417.1"/>
    </source>
</evidence>
<feature type="region of interest" description="Disordered" evidence="2">
    <location>
        <begin position="1"/>
        <end position="28"/>
    </location>
</feature>
<dbReference type="InterPro" id="IPR029063">
    <property type="entry name" value="SAM-dependent_MTases_sf"/>
</dbReference>
<dbReference type="RefSeq" id="WP_344732793.1">
    <property type="nucleotide sequence ID" value="NZ_BAAAZH010000012.1"/>
</dbReference>
<dbReference type="Pfam" id="PF01564">
    <property type="entry name" value="Spermine_synth"/>
    <property type="match status" value="1"/>
</dbReference>
<name>A0ABP7XHN6_9ACTN</name>
<comment type="caution">
    <text evidence="3">The sequence shown here is derived from an EMBL/GenBank/DDBJ whole genome shotgun (WGS) entry which is preliminary data.</text>
</comment>
<evidence type="ECO:0000313" key="4">
    <source>
        <dbReference type="Proteomes" id="UP001501495"/>
    </source>
</evidence>
<keyword evidence="1" id="KW-0620">Polyamine biosynthesis</keyword>
<protein>
    <submittedName>
        <fullName evidence="3">Spermidine synthase</fullName>
    </submittedName>
</protein>
<gene>
    <name evidence="3" type="ORF">GCM10022215_16060</name>
</gene>
<evidence type="ECO:0000256" key="2">
    <source>
        <dbReference type="SAM" id="MobiDB-lite"/>
    </source>
</evidence>
<dbReference type="PANTHER" id="PTHR43317">
    <property type="entry name" value="THERMOSPERMINE SYNTHASE ACAULIS5"/>
    <property type="match status" value="1"/>
</dbReference>
<dbReference type="PANTHER" id="PTHR43317:SF3">
    <property type="entry name" value="BLR2883 PROTEIN"/>
    <property type="match status" value="1"/>
</dbReference>
<dbReference type="SUPFAM" id="SSF53335">
    <property type="entry name" value="S-adenosyl-L-methionine-dependent methyltransferases"/>
    <property type="match status" value="1"/>
</dbReference>
<organism evidence="3 4">
    <name type="scientific">Nocardioides fonticola</name>
    <dbReference type="NCBI Taxonomy" id="450363"/>
    <lineage>
        <taxon>Bacteria</taxon>
        <taxon>Bacillati</taxon>
        <taxon>Actinomycetota</taxon>
        <taxon>Actinomycetes</taxon>
        <taxon>Propionibacteriales</taxon>
        <taxon>Nocardioidaceae</taxon>
        <taxon>Nocardioides</taxon>
    </lineage>
</organism>
<dbReference type="EMBL" id="BAAAZH010000012">
    <property type="protein sequence ID" value="GAA4116417.1"/>
    <property type="molecule type" value="Genomic_DNA"/>
</dbReference>
<reference evidence="4" key="1">
    <citation type="journal article" date="2019" name="Int. J. Syst. Evol. Microbiol.">
        <title>The Global Catalogue of Microorganisms (GCM) 10K type strain sequencing project: providing services to taxonomists for standard genome sequencing and annotation.</title>
        <authorList>
            <consortium name="The Broad Institute Genomics Platform"/>
            <consortium name="The Broad Institute Genome Sequencing Center for Infectious Disease"/>
            <person name="Wu L."/>
            <person name="Ma J."/>
        </authorList>
    </citation>
    <scope>NUCLEOTIDE SEQUENCE [LARGE SCALE GENOMIC DNA]</scope>
    <source>
        <strain evidence="4">JCM 16703</strain>
    </source>
</reference>